<dbReference type="Proteomes" id="UP000887565">
    <property type="component" value="Unplaced"/>
</dbReference>
<protein>
    <submittedName>
        <fullName evidence="2">Uncharacterized protein</fullName>
    </submittedName>
</protein>
<proteinExistence type="predicted"/>
<dbReference type="WBParaSite" id="nRc.2.0.1.t43116-RA">
    <property type="protein sequence ID" value="nRc.2.0.1.t43116-RA"/>
    <property type="gene ID" value="nRc.2.0.1.g43116"/>
</dbReference>
<organism evidence="1 2">
    <name type="scientific">Romanomermis culicivorax</name>
    <name type="common">Nematode worm</name>
    <dbReference type="NCBI Taxonomy" id="13658"/>
    <lineage>
        <taxon>Eukaryota</taxon>
        <taxon>Metazoa</taxon>
        <taxon>Ecdysozoa</taxon>
        <taxon>Nematoda</taxon>
        <taxon>Enoplea</taxon>
        <taxon>Dorylaimia</taxon>
        <taxon>Mermithida</taxon>
        <taxon>Mermithoidea</taxon>
        <taxon>Mermithidae</taxon>
        <taxon>Romanomermis</taxon>
    </lineage>
</organism>
<accession>A0A915KWD1</accession>
<sequence>MSFATLVGVWKRELFKTYESSLAKIENEIETKDEHVLSMPSLFKPGDATTVVIASCARIWSQRFLHISCKNMLHKVRLIHINYFELNSAIRYSRPDGNQVHKIAKKVPQADLGGSGYPSHPYKIQGFFTSALFQKSGECDERLSNYRNRRQSPTIL</sequence>
<evidence type="ECO:0000313" key="1">
    <source>
        <dbReference type="Proteomes" id="UP000887565"/>
    </source>
</evidence>
<dbReference type="AlphaFoldDB" id="A0A915KWD1"/>
<evidence type="ECO:0000313" key="2">
    <source>
        <dbReference type="WBParaSite" id="nRc.2.0.1.t43116-RA"/>
    </source>
</evidence>
<keyword evidence="1" id="KW-1185">Reference proteome</keyword>
<name>A0A915KWD1_ROMCU</name>
<reference evidence="2" key="1">
    <citation type="submission" date="2022-11" db="UniProtKB">
        <authorList>
            <consortium name="WormBaseParasite"/>
        </authorList>
    </citation>
    <scope>IDENTIFICATION</scope>
</reference>